<accession>X0RCQ7</accession>
<evidence type="ECO:0000313" key="4">
    <source>
        <dbReference type="Proteomes" id="UP000019491"/>
    </source>
</evidence>
<sequence>MLAALAAQTTDDARAKLLMPCGTGKTVTCHAVAEELGARQILVLVPSLSLLSQTMRAWQSQSQGRLRVIAVCSDESVVAKGNDDIVMDPSEILAPVTTDPNALASFLSESGERAGHQLWPTVVFCTYHSSPVVAAAQELVTQAAGHSFDLAVADEAHYLAGKVSRAFATVLDATKIHARRRLFATATPRIVSTKLKDTLAKDGRDHDVVSMDDPEVFGPVAHELRFSEALAEELLTDYQVLVLGIDDADVAAMIDRRRLLTLDGEEEVTTDAATLAAAVATYRTVTEHGAKRLVSYHSRIARAEGFAHLLTTVAPALPPDLAAHVSSYAVKGTMPAGKRREVLNRLTLETSDSDTVYACVVANARCLTEGVDIPTLDGVIFVDPRRSRIDVVQSVGRAIRRADNKTRGLVVIPVAMNRDEDAETAVAGSAFARVWDVLGALRDHDNTLAEELDTLRTTLGCRGAIGDASLGKIVLDLPTWAGPEFANSVRLKMVEHTSSSFHHNLGLLHAFVDREGHARVPVGYVEAGINLGNWVATQRAFKDRLSSERRAQLEAVPGWSWDPLADAWAASLAAAQDFADREGHARIPVEHIEGDIKLGQWVVLQRVAHDRMPQERLAQLEALPGWSWDRRADAWADAYAVLESFVRREGHARVAQGYVENGVNLATWVKVQRTKNDKLTPERRAQLDALLGWSWDPYADAWNRNFAALEAFVHREGHANVPNKHVEGDDLKLGKWVTVQRQTREKLTPERRSRLEALSGWSWDARAALWEQKFATVRVFAEREGHARPPQNTVESGIKLGSWVNEQRGKADKLTLERREQLESLPGWSWNPHADAWDQSYAVLVTFADREGHAVVPKDHLEAGVKLGSWVSEQRVNKQKISEERREQLEAVSGWTWNSLAGAWADKLATLQVFSEREGHARVPIDHVENGIQLGSWVRTQRNTRDKMADDKRTLLEGVPGWNWKNPNTETWDQHYAALQTYAERTGHGRIPHRHTEGDLKLGQWVVTQRTSRDQMSPERRRLLEAIPGWSWDRFADVWAANLAAARSFADREGHARVPQRYVENDVNLGSWVAVQRAKKDELTDERRAQLEAIPGWTWDPYADAWAQKFAALLSFVSREGHARVPYSHVEDGIKLGVWVYDRRKKKDQLTDEKYALLEQLPGWKW</sequence>
<dbReference type="GO" id="GO:0003677">
    <property type="term" value="F:DNA binding"/>
    <property type="evidence" value="ECO:0007669"/>
    <property type="project" value="InterPro"/>
</dbReference>
<protein>
    <recommendedName>
        <fullName evidence="5">Helicase</fullName>
    </recommendedName>
</protein>
<gene>
    <name evidence="3" type="ORF">RW1_060_00400</name>
</gene>
<keyword evidence="4" id="KW-1185">Reference proteome</keyword>
<dbReference type="Gene3D" id="6.10.140.530">
    <property type="match status" value="10"/>
</dbReference>
<dbReference type="PANTHER" id="PTHR33418:SF1">
    <property type="entry name" value="HELICASE-ASSOCIATED DOMAIN-CONTAINING PROTEIN"/>
    <property type="match status" value="1"/>
</dbReference>
<dbReference type="InterPro" id="IPR005114">
    <property type="entry name" value="Helicase_assoc"/>
</dbReference>
<dbReference type="SUPFAM" id="SSF52540">
    <property type="entry name" value="P-loop containing nucleoside triphosphate hydrolases"/>
    <property type="match status" value="1"/>
</dbReference>
<dbReference type="PROSITE" id="PS51194">
    <property type="entry name" value="HELICASE_CTER"/>
    <property type="match status" value="1"/>
</dbReference>
<dbReference type="Pfam" id="PF03457">
    <property type="entry name" value="HA"/>
    <property type="match status" value="10"/>
</dbReference>
<dbReference type="SMART" id="SM00490">
    <property type="entry name" value="HELICc"/>
    <property type="match status" value="1"/>
</dbReference>
<dbReference type="EMBL" id="BAWF01000060">
    <property type="protein sequence ID" value="GAF48830.1"/>
    <property type="molecule type" value="Genomic_DNA"/>
</dbReference>
<dbReference type="GO" id="GO:0016787">
    <property type="term" value="F:hydrolase activity"/>
    <property type="evidence" value="ECO:0007669"/>
    <property type="project" value="InterPro"/>
</dbReference>
<evidence type="ECO:0000259" key="1">
    <source>
        <dbReference type="PROSITE" id="PS51192"/>
    </source>
</evidence>
<dbReference type="InterPro" id="IPR027417">
    <property type="entry name" value="P-loop_NTPase"/>
</dbReference>
<dbReference type="AlphaFoldDB" id="X0RCQ7"/>
<dbReference type="GO" id="GO:0005524">
    <property type="term" value="F:ATP binding"/>
    <property type="evidence" value="ECO:0007669"/>
    <property type="project" value="InterPro"/>
</dbReference>
<evidence type="ECO:0000259" key="2">
    <source>
        <dbReference type="PROSITE" id="PS51194"/>
    </source>
</evidence>
<dbReference type="Pfam" id="PF00271">
    <property type="entry name" value="Helicase_C"/>
    <property type="match status" value="1"/>
</dbReference>
<dbReference type="Gene3D" id="3.40.50.300">
    <property type="entry name" value="P-loop containing nucleotide triphosphate hydrolases"/>
    <property type="match status" value="2"/>
</dbReference>
<dbReference type="InterPro" id="IPR014001">
    <property type="entry name" value="Helicase_ATP-bd"/>
</dbReference>
<name>X0RCQ7_RHOWR</name>
<dbReference type="InterPro" id="IPR006935">
    <property type="entry name" value="Helicase/UvrB_N"/>
</dbReference>
<dbReference type="CDD" id="cd18785">
    <property type="entry name" value="SF2_C"/>
    <property type="match status" value="1"/>
</dbReference>
<comment type="caution">
    <text evidence="3">The sequence shown here is derived from an EMBL/GenBank/DDBJ whole genome shotgun (WGS) entry which is preliminary data.</text>
</comment>
<dbReference type="Pfam" id="PF04851">
    <property type="entry name" value="ResIII"/>
    <property type="match status" value="1"/>
</dbReference>
<proteinExistence type="predicted"/>
<dbReference type="Proteomes" id="UP000019491">
    <property type="component" value="Unassembled WGS sequence"/>
</dbReference>
<organism evidence="3 4">
    <name type="scientific">Rhodococcus wratislaviensis NBRC 100605</name>
    <dbReference type="NCBI Taxonomy" id="1219028"/>
    <lineage>
        <taxon>Bacteria</taxon>
        <taxon>Bacillati</taxon>
        <taxon>Actinomycetota</taxon>
        <taxon>Actinomycetes</taxon>
        <taxon>Mycobacteriales</taxon>
        <taxon>Nocardiaceae</taxon>
        <taxon>Rhodococcus</taxon>
    </lineage>
</organism>
<evidence type="ECO:0008006" key="5">
    <source>
        <dbReference type="Google" id="ProtNLM"/>
    </source>
</evidence>
<reference evidence="3 4" key="1">
    <citation type="submission" date="2014-02" db="EMBL/GenBank/DDBJ databases">
        <title>Whole genome shotgun sequence of Rhodococcus wratislaviensis NBRC 100605.</title>
        <authorList>
            <person name="Hosoyama A."/>
            <person name="Tsuchikane K."/>
            <person name="Yoshida I."/>
            <person name="Ohji S."/>
            <person name="Ichikawa N."/>
            <person name="Yamazoe A."/>
            <person name="Fujita N."/>
        </authorList>
    </citation>
    <scope>NUCLEOTIDE SEQUENCE [LARGE SCALE GENOMIC DNA]</scope>
    <source>
        <strain evidence="3 4">NBRC 100605</strain>
    </source>
</reference>
<dbReference type="InterPro" id="IPR001650">
    <property type="entry name" value="Helicase_C-like"/>
</dbReference>
<feature type="domain" description="Helicase C-terminal" evidence="2">
    <location>
        <begin position="277"/>
        <end position="456"/>
    </location>
</feature>
<feature type="domain" description="Helicase ATP-binding" evidence="1">
    <location>
        <begin position="6"/>
        <end position="206"/>
    </location>
</feature>
<dbReference type="SMART" id="SM00487">
    <property type="entry name" value="DEXDc"/>
    <property type="match status" value="1"/>
</dbReference>
<dbReference type="PANTHER" id="PTHR33418">
    <property type="entry name" value="HELICASE-ASSOCIATED"/>
    <property type="match status" value="1"/>
</dbReference>
<dbReference type="PROSITE" id="PS51192">
    <property type="entry name" value="HELICASE_ATP_BIND_1"/>
    <property type="match status" value="1"/>
</dbReference>
<evidence type="ECO:0000313" key="3">
    <source>
        <dbReference type="EMBL" id="GAF48830.1"/>
    </source>
</evidence>